<reference evidence="2" key="2">
    <citation type="submission" date="2023-04" db="EMBL/GenBank/DDBJ databases">
        <title>'Rhodoalgimonas zhirmunskyi' gen. nov., isolated from a red alga.</title>
        <authorList>
            <person name="Nedashkovskaya O.I."/>
            <person name="Otstavnykh N.Y."/>
            <person name="Bystritskaya E.P."/>
            <person name="Balabanova L.A."/>
            <person name="Isaeva M.P."/>
        </authorList>
    </citation>
    <scope>NUCLEOTIDE SEQUENCE</scope>
    <source>
        <strain evidence="2">10Alg 79</strain>
    </source>
</reference>
<dbReference type="GO" id="GO:0016746">
    <property type="term" value="F:acyltransferase activity"/>
    <property type="evidence" value="ECO:0007669"/>
    <property type="project" value="InterPro"/>
</dbReference>
<dbReference type="Proteomes" id="UP001227162">
    <property type="component" value="Unassembled WGS sequence"/>
</dbReference>
<proteinExistence type="predicted"/>
<sequence>MSKSRENNPLDELLRARLRIKEGADLRLALLRNLMHGIDFLNRTVTGQAFFALRETEKVLIELDGRVGKDLVKALLSMNGGTTITPHGLDNVPAHGPVIIGATHSTGTFDFIAHAGVLLEHRPDMKVVANREAERFLGADRIIPVDLDRNDTVLSPRQTFAGMQAQLESGGALLVFGSGRVADKVSGRLVEPPWRMGITRMSASSGVPIVPASANMGNSRHYYRTRMLARTLSGGNKDFGRTVASLRYVSELLAKLGGSYEVHYGPIQPPGTSPQALKSLAEGLIPGLYEQATA</sequence>
<reference evidence="2" key="1">
    <citation type="submission" date="2022-07" db="EMBL/GenBank/DDBJ databases">
        <authorList>
            <person name="Otstavnykh N."/>
            <person name="Isaeva M."/>
            <person name="Bystritskaya E."/>
        </authorList>
    </citation>
    <scope>NUCLEOTIDE SEQUENCE</scope>
    <source>
        <strain evidence="2">10Alg 79</strain>
    </source>
</reference>
<keyword evidence="3" id="KW-1185">Reference proteome</keyword>
<comment type="caution">
    <text evidence="2">The sequence shown here is derived from an EMBL/GenBank/DDBJ whole genome shotgun (WGS) entry which is preliminary data.</text>
</comment>
<dbReference type="RefSeq" id="WP_317625781.1">
    <property type="nucleotide sequence ID" value="NZ_JANFFA010000002.1"/>
</dbReference>
<dbReference type="AlphaFoldDB" id="A0AAJ1UDT5"/>
<dbReference type="Pfam" id="PF01553">
    <property type="entry name" value="Acyltransferase"/>
    <property type="match status" value="1"/>
</dbReference>
<organism evidence="2 3">
    <name type="scientific">Rhodalgimonas zhirmunskyi</name>
    <dbReference type="NCBI Taxonomy" id="2964767"/>
    <lineage>
        <taxon>Bacteria</taxon>
        <taxon>Pseudomonadati</taxon>
        <taxon>Pseudomonadota</taxon>
        <taxon>Alphaproteobacteria</taxon>
        <taxon>Rhodobacterales</taxon>
        <taxon>Roseobacteraceae</taxon>
        <taxon>Rhodalgimonas</taxon>
    </lineage>
</organism>
<evidence type="ECO:0000313" key="3">
    <source>
        <dbReference type="Proteomes" id="UP001227162"/>
    </source>
</evidence>
<gene>
    <name evidence="2" type="ORF">NOI20_08600</name>
</gene>
<accession>A0AAJ1UDT5</accession>
<dbReference type="SUPFAM" id="SSF69593">
    <property type="entry name" value="Glycerol-3-phosphate (1)-acyltransferase"/>
    <property type="match status" value="1"/>
</dbReference>
<protein>
    <recommendedName>
        <fullName evidence="1">Phospholipid/glycerol acyltransferase domain-containing protein</fullName>
    </recommendedName>
</protein>
<feature type="domain" description="Phospholipid/glycerol acyltransferase" evidence="1">
    <location>
        <begin position="84"/>
        <end position="213"/>
    </location>
</feature>
<evidence type="ECO:0000259" key="1">
    <source>
        <dbReference type="Pfam" id="PF01553"/>
    </source>
</evidence>
<dbReference type="EMBL" id="JANFFA010000002">
    <property type="protein sequence ID" value="MDQ2094167.1"/>
    <property type="molecule type" value="Genomic_DNA"/>
</dbReference>
<name>A0AAJ1UDT5_9RHOB</name>
<evidence type="ECO:0000313" key="2">
    <source>
        <dbReference type="EMBL" id="MDQ2094167.1"/>
    </source>
</evidence>
<dbReference type="InterPro" id="IPR002123">
    <property type="entry name" value="Plipid/glycerol_acylTrfase"/>
</dbReference>